<feature type="region of interest" description="Disordered" evidence="4">
    <location>
        <begin position="1"/>
        <end position="22"/>
    </location>
</feature>
<dbReference type="InterPro" id="IPR018493">
    <property type="entry name" value="GvpA-like_CS"/>
</dbReference>
<evidence type="ECO:0000313" key="5">
    <source>
        <dbReference type="EMBL" id="MFD4216041.1"/>
    </source>
</evidence>
<reference evidence="5 6" key="1">
    <citation type="submission" date="2024-09" db="EMBL/GenBank/DDBJ databases">
        <title>The Natural Products Discovery Center: Release of the First 8490 Sequenced Strains for Exploring Actinobacteria Biosynthetic Diversity.</title>
        <authorList>
            <person name="Kalkreuter E."/>
            <person name="Kautsar S.A."/>
            <person name="Yang D."/>
            <person name="Bader C.D."/>
            <person name="Teijaro C.N."/>
            <person name="Fluegel L."/>
            <person name="Davis C.M."/>
            <person name="Simpson J.R."/>
            <person name="Lauterbach L."/>
            <person name="Steele A.D."/>
            <person name="Gui C."/>
            <person name="Meng S."/>
            <person name="Li G."/>
            <person name="Viehrig K."/>
            <person name="Ye F."/>
            <person name="Su P."/>
            <person name="Kiefer A.F."/>
            <person name="Nichols A."/>
            <person name="Cepeda A.J."/>
            <person name="Yan W."/>
            <person name="Fan B."/>
            <person name="Jiang Y."/>
            <person name="Adhikari A."/>
            <person name="Zheng C.-J."/>
            <person name="Schuster L."/>
            <person name="Cowan T.M."/>
            <person name="Smanski M.J."/>
            <person name="Chevrette M.G."/>
            <person name="De Carvalho L.P.S."/>
            <person name="Shen B."/>
        </authorList>
    </citation>
    <scope>NUCLEOTIDE SEQUENCE [LARGE SCALE GENOMIC DNA]</scope>
    <source>
        <strain evidence="5 6">NPDC058546</strain>
    </source>
</reference>
<evidence type="ECO:0000256" key="4">
    <source>
        <dbReference type="SAM" id="MobiDB-lite"/>
    </source>
</evidence>
<dbReference type="Proteomes" id="UP001598251">
    <property type="component" value="Unassembled WGS sequence"/>
</dbReference>
<gene>
    <name evidence="5" type="ORF">ACFWSS_24530</name>
</gene>
<accession>A0ABW6EUF0</accession>
<dbReference type="PANTHER" id="PTHR35344">
    <property type="entry name" value="GAS VESICLE STRUCTURAL PROTEIN 2-RELATED"/>
    <property type="match status" value="1"/>
</dbReference>
<comment type="caution">
    <text evidence="5">The sequence shown here is derived from an EMBL/GenBank/DDBJ whole genome shotgun (WGS) entry which is preliminary data.</text>
</comment>
<dbReference type="PROSITE" id="PS00234">
    <property type="entry name" value="GAS_VESICLE_A_1"/>
    <property type="match status" value="1"/>
</dbReference>
<dbReference type="InterPro" id="IPR050530">
    <property type="entry name" value="GvpA"/>
</dbReference>
<dbReference type="RefSeq" id="WP_382831121.1">
    <property type="nucleotide sequence ID" value="NZ_JBHXLY010000048.1"/>
</dbReference>
<dbReference type="InterPro" id="IPR000638">
    <property type="entry name" value="Gas-vesicle_GvpA-like"/>
</dbReference>
<dbReference type="PANTHER" id="PTHR35344:SF4">
    <property type="entry name" value="GAS VESICLE PROTEIN A1"/>
    <property type="match status" value="1"/>
</dbReference>
<evidence type="ECO:0000256" key="1">
    <source>
        <dbReference type="ARBA" id="ARBA00022987"/>
    </source>
</evidence>
<evidence type="ECO:0000313" key="6">
    <source>
        <dbReference type="Proteomes" id="UP001598251"/>
    </source>
</evidence>
<proteinExistence type="inferred from homology"/>
<evidence type="ECO:0000256" key="3">
    <source>
        <dbReference type="ARBA" id="ARBA00035646"/>
    </source>
</evidence>
<dbReference type="Pfam" id="PF00741">
    <property type="entry name" value="Gas_vesicle"/>
    <property type="match status" value="1"/>
</dbReference>
<organism evidence="5 6">
    <name type="scientific">Streptomyces sindenensis</name>
    <dbReference type="NCBI Taxonomy" id="67363"/>
    <lineage>
        <taxon>Bacteria</taxon>
        <taxon>Bacillati</taxon>
        <taxon>Actinomycetota</taxon>
        <taxon>Actinomycetes</taxon>
        <taxon>Kitasatosporales</taxon>
        <taxon>Streptomycetaceae</taxon>
        <taxon>Streptomyces</taxon>
    </lineage>
</organism>
<comment type="subcellular location">
    <subcellularLocation>
        <location evidence="2">Gas vesicle</location>
    </subcellularLocation>
</comment>
<sequence>MSESLAGRMPAPPRGAGPAYGQQGSSANLADILERVLDKGIVIAGDIQINLLDIELLTIKLRLLVASVDKAKEMGIDWWEHDPSLSSRARPAQETGNHPAREAEAGTGRNALAEENEQLRAELARLRAVAGLQGSAAADAQAAPAEEEERR</sequence>
<name>A0ABW6EUF0_9ACTN</name>
<protein>
    <submittedName>
        <fullName evidence="5">Gas vesicle protein</fullName>
    </submittedName>
</protein>
<evidence type="ECO:0000256" key="2">
    <source>
        <dbReference type="ARBA" id="ARBA00035108"/>
    </source>
</evidence>
<dbReference type="EMBL" id="JBHXOF010000017">
    <property type="protein sequence ID" value="MFD4216041.1"/>
    <property type="molecule type" value="Genomic_DNA"/>
</dbReference>
<keyword evidence="1" id="KW-0304">Gas vesicle</keyword>
<comment type="similarity">
    <text evidence="3">Belongs to the gas vesicle GvpA family.</text>
</comment>
<feature type="region of interest" description="Disordered" evidence="4">
    <location>
        <begin position="82"/>
        <end position="114"/>
    </location>
</feature>
<keyword evidence="6" id="KW-1185">Reference proteome</keyword>